<dbReference type="SUPFAM" id="SSF46689">
    <property type="entry name" value="Homeodomain-like"/>
    <property type="match status" value="1"/>
</dbReference>
<dbReference type="Gene3D" id="1.10.357.10">
    <property type="entry name" value="Tetracycline Repressor, domain 2"/>
    <property type="match status" value="1"/>
</dbReference>
<gene>
    <name evidence="1" type="ORF">MUB46_11820</name>
</gene>
<keyword evidence="2" id="KW-1185">Reference proteome</keyword>
<dbReference type="Gene3D" id="1.10.10.60">
    <property type="entry name" value="Homeodomain-like"/>
    <property type="match status" value="1"/>
</dbReference>
<protein>
    <submittedName>
        <fullName evidence="1">TetR/AcrR family transcriptional regulator</fullName>
    </submittedName>
</protein>
<evidence type="ECO:0000313" key="1">
    <source>
        <dbReference type="EMBL" id="MCT8972546.1"/>
    </source>
</evidence>
<dbReference type="Proteomes" id="UP001320898">
    <property type="component" value="Unassembled WGS sequence"/>
</dbReference>
<dbReference type="EMBL" id="JALIDZ010000005">
    <property type="protein sequence ID" value="MCT8972546.1"/>
    <property type="molecule type" value="Genomic_DNA"/>
</dbReference>
<comment type="caution">
    <text evidence="1">The sequence shown here is derived from an EMBL/GenBank/DDBJ whole genome shotgun (WGS) entry which is preliminary data.</text>
</comment>
<dbReference type="InterPro" id="IPR036271">
    <property type="entry name" value="Tet_transcr_reg_TetR-rel_C_sf"/>
</dbReference>
<organism evidence="1 2">
    <name type="scientific">Microbaculum marinisediminis</name>
    <dbReference type="NCBI Taxonomy" id="2931392"/>
    <lineage>
        <taxon>Bacteria</taxon>
        <taxon>Pseudomonadati</taxon>
        <taxon>Pseudomonadota</taxon>
        <taxon>Alphaproteobacteria</taxon>
        <taxon>Hyphomicrobiales</taxon>
        <taxon>Tepidamorphaceae</taxon>
        <taxon>Microbaculum</taxon>
    </lineage>
</organism>
<dbReference type="AlphaFoldDB" id="A0AAW5QWV9"/>
<sequence length="240" mass="25921">MKAPSAPAYSQGDTDDEAVQDFTAVLLARAQAEDLRKPERTRLKLLASVAAELQSGVARSALKVAVVTAKAGVAHGTFYRYFADIRAATEALIEAFAAFVRDRLEGAREGDPGSRERVRGATLIYTRVFRANAPLMRCLFDLGGEETAVSKSLQELNWQWNMRMAASIAKRRAGGSGGGPKPPAELLPVAYALGGMIDEFLTQLYLRKDPALDDLADDEAAVADLLTELWCLGAYGEVRA</sequence>
<dbReference type="RefSeq" id="WP_261616130.1">
    <property type="nucleotide sequence ID" value="NZ_JALIDZ010000005.1"/>
</dbReference>
<name>A0AAW5QWV9_9HYPH</name>
<dbReference type="SUPFAM" id="SSF48498">
    <property type="entry name" value="Tetracyclin repressor-like, C-terminal domain"/>
    <property type="match status" value="1"/>
</dbReference>
<evidence type="ECO:0000313" key="2">
    <source>
        <dbReference type="Proteomes" id="UP001320898"/>
    </source>
</evidence>
<reference evidence="1 2" key="1">
    <citation type="submission" date="2022-04" db="EMBL/GenBank/DDBJ databases">
        <authorList>
            <person name="Ye Y.-Q."/>
            <person name="Du Z.-J."/>
        </authorList>
    </citation>
    <scope>NUCLEOTIDE SEQUENCE [LARGE SCALE GENOMIC DNA]</scope>
    <source>
        <strain evidence="1 2">A6E488</strain>
    </source>
</reference>
<accession>A0AAW5QWV9</accession>
<dbReference type="InterPro" id="IPR009057">
    <property type="entry name" value="Homeodomain-like_sf"/>
</dbReference>
<proteinExistence type="predicted"/>